<name>A0A6M3HW12_9GAMM</name>
<dbReference type="CDD" id="cd00755">
    <property type="entry name" value="YgdL_like"/>
    <property type="match status" value="1"/>
</dbReference>
<evidence type="ECO:0000256" key="1">
    <source>
        <dbReference type="SAM" id="MobiDB-lite"/>
    </source>
</evidence>
<dbReference type="Gene3D" id="3.40.50.720">
    <property type="entry name" value="NAD(P)-binding Rossmann-like Domain"/>
    <property type="match status" value="1"/>
</dbReference>
<dbReference type="PANTHER" id="PTHR43267:SF1">
    <property type="entry name" value="TRNA THREONYLCARBAMOYLADENOSINE DEHYDRATASE"/>
    <property type="match status" value="1"/>
</dbReference>
<feature type="region of interest" description="Disordered" evidence="1">
    <location>
        <begin position="196"/>
        <end position="218"/>
    </location>
</feature>
<dbReference type="Pfam" id="PF00899">
    <property type="entry name" value="ThiF"/>
    <property type="match status" value="1"/>
</dbReference>
<evidence type="ECO:0000259" key="2">
    <source>
        <dbReference type="Pfam" id="PF00899"/>
    </source>
</evidence>
<dbReference type="GO" id="GO:0061503">
    <property type="term" value="F:tRNA threonylcarbamoyladenosine dehydratase"/>
    <property type="evidence" value="ECO:0007669"/>
    <property type="project" value="TreeGrafter"/>
</dbReference>
<sequence>MIQAITERTGILVNSNGLKKLETANIFVAGCGGVGSFVIEALARAGVGKLTIIDMDIVDPSNINRQLIALHSTVGKPKVEVMNDRILDINPKCQVNAMQTFINSENTYSLLTAEKYDYVIDAIDTLNAKVNLVKASHELGIKTISSMGAGGKTDPTQIKVADVYKTDVCALARAMRTRLKKQKVKKGIKTVFSTEKGIAPLPPKEPQPNQQGRSRATNGTLSYMPSLFGLTIAGIVIKEIVGDDFNSQF</sequence>
<dbReference type="GO" id="GO:0061504">
    <property type="term" value="P:cyclic threonylcarbamoyladenosine biosynthetic process"/>
    <property type="evidence" value="ECO:0007669"/>
    <property type="project" value="TreeGrafter"/>
</dbReference>
<evidence type="ECO:0000313" key="3">
    <source>
        <dbReference type="EMBL" id="QIV94442.1"/>
    </source>
</evidence>
<dbReference type="InterPro" id="IPR045886">
    <property type="entry name" value="ThiF/MoeB/HesA"/>
</dbReference>
<protein>
    <submittedName>
        <fullName evidence="3">tRNA threonylcarbamoyladenosine dehydratase</fullName>
    </submittedName>
</protein>
<dbReference type="EMBL" id="CP038017">
    <property type="protein sequence ID" value="QIV94442.1"/>
    <property type="molecule type" value="Genomic_DNA"/>
</dbReference>
<dbReference type="Proteomes" id="UP000503320">
    <property type="component" value="Chromosome"/>
</dbReference>
<evidence type="ECO:0000313" key="4">
    <source>
        <dbReference type="Proteomes" id="UP000503320"/>
    </source>
</evidence>
<dbReference type="InterPro" id="IPR000594">
    <property type="entry name" value="ThiF_NAD_FAD-bd"/>
</dbReference>
<feature type="compositionally biased region" description="Polar residues" evidence="1">
    <location>
        <begin position="207"/>
        <end position="218"/>
    </location>
</feature>
<accession>A0A6M3HW12</accession>
<keyword evidence="4" id="KW-1185">Reference proteome</keyword>
<proteinExistence type="predicted"/>
<dbReference type="RefSeq" id="WP_172106585.1">
    <property type="nucleotide sequence ID" value="NZ_CP038017.1"/>
</dbReference>
<dbReference type="SUPFAM" id="SSF69572">
    <property type="entry name" value="Activating enzymes of the ubiquitin-like proteins"/>
    <property type="match status" value="1"/>
</dbReference>
<feature type="domain" description="THIF-type NAD/FAD binding fold" evidence="2">
    <location>
        <begin position="13"/>
        <end position="243"/>
    </location>
</feature>
<dbReference type="KEGG" id="afri:E3E15_03340"/>
<organism evidence="3 4">
    <name type="scientific">Allofrancisella frigidaquae</name>
    <dbReference type="NCBI Taxonomy" id="1085644"/>
    <lineage>
        <taxon>Bacteria</taxon>
        <taxon>Pseudomonadati</taxon>
        <taxon>Pseudomonadota</taxon>
        <taxon>Gammaproteobacteria</taxon>
        <taxon>Thiotrichales</taxon>
        <taxon>Francisellaceae</taxon>
        <taxon>Allofrancisella</taxon>
    </lineage>
</organism>
<gene>
    <name evidence="3" type="ORF">E3E15_03340</name>
</gene>
<dbReference type="InterPro" id="IPR035985">
    <property type="entry name" value="Ubiquitin-activating_enz"/>
</dbReference>
<dbReference type="AlphaFoldDB" id="A0A6M3HW12"/>
<dbReference type="GO" id="GO:0008641">
    <property type="term" value="F:ubiquitin-like modifier activating enzyme activity"/>
    <property type="evidence" value="ECO:0007669"/>
    <property type="project" value="InterPro"/>
</dbReference>
<reference evidence="3 4" key="1">
    <citation type="submission" date="2019-03" db="EMBL/GenBank/DDBJ databases">
        <title>Complete Genome Sequence of Allofrancisella frigidaquae Strain SYSU 10HL1970 Isolated from Water-Cooling Systems in China.</title>
        <authorList>
            <person name="Ohrman C."/>
            <person name="Uneklint I."/>
            <person name="Sjodin A."/>
        </authorList>
    </citation>
    <scope>NUCLEOTIDE SEQUENCE [LARGE SCALE GENOMIC DNA]</scope>
    <source>
        <strain evidence="3 4">SYSU 10HL1970</strain>
    </source>
</reference>
<dbReference type="PANTHER" id="PTHR43267">
    <property type="entry name" value="TRNA THREONYLCARBAMOYLADENOSINE DEHYDRATASE"/>
    <property type="match status" value="1"/>
</dbReference>